<feature type="region of interest" description="Disordered" evidence="1">
    <location>
        <begin position="1"/>
        <end position="79"/>
    </location>
</feature>
<name>A0A915MTZ5_MELJA</name>
<evidence type="ECO:0000313" key="3">
    <source>
        <dbReference type="WBParaSite" id="scaffold4973_cov165.g8904"/>
    </source>
</evidence>
<protein>
    <submittedName>
        <fullName evidence="3">Uncharacterized protein</fullName>
    </submittedName>
</protein>
<sequence length="113" mass="12269">MILLGSIENPSVSSETHYHSSNNALFPPSDESDDEEKDVKVEHQQLPSSSTKVSVLANNALLPPSDDSNDEEDDEVKPKNRVKFGSIEVYKFGFAQGVDTVPSNGCVSLGIDF</sequence>
<reference evidence="3" key="1">
    <citation type="submission" date="2022-11" db="UniProtKB">
        <authorList>
            <consortium name="WormBaseParasite"/>
        </authorList>
    </citation>
    <scope>IDENTIFICATION</scope>
</reference>
<feature type="compositionally biased region" description="Polar residues" evidence="1">
    <location>
        <begin position="8"/>
        <end position="24"/>
    </location>
</feature>
<evidence type="ECO:0000313" key="2">
    <source>
        <dbReference type="Proteomes" id="UP000887561"/>
    </source>
</evidence>
<dbReference type="AlphaFoldDB" id="A0A915MTZ5"/>
<dbReference type="WBParaSite" id="scaffold4973_cov165.g8904">
    <property type="protein sequence ID" value="scaffold4973_cov165.g8904"/>
    <property type="gene ID" value="scaffold4973_cov165.g8904"/>
</dbReference>
<organism evidence="2 3">
    <name type="scientific">Meloidogyne javanica</name>
    <name type="common">Root-knot nematode worm</name>
    <dbReference type="NCBI Taxonomy" id="6303"/>
    <lineage>
        <taxon>Eukaryota</taxon>
        <taxon>Metazoa</taxon>
        <taxon>Ecdysozoa</taxon>
        <taxon>Nematoda</taxon>
        <taxon>Chromadorea</taxon>
        <taxon>Rhabditida</taxon>
        <taxon>Tylenchina</taxon>
        <taxon>Tylenchomorpha</taxon>
        <taxon>Tylenchoidea</taxon>
        <taxon>Meloidogynidae</taxon>
        <taxon>Meloidogyninae</taxon>
        <taxon>Meloidogyne</taxon>
        <taxon>Meloidogyne incognita group</taxon>
    </lineage>
</organism>
<keyword evidence="2" id="KW-1185">Reference proteome</keyword>
<proteinExistence type="predicted"/>
<evidence type="ECO:0000256" key="1">
    <source>
        <dbReference type="SAM" id="MobiDB-lite"/>
    </source>
</evidence>
<accession>A0A915MTZ5</accession>
<feature type="compositionally biased region" description="Polar residues" evidence="1">
    <location>
        <begin position="45"/>
        <end position="57"/>
    </location>
</feature>
<dbReference type="Proteomes" id="UP000887561">
    <property type="component" value="Unplaced"/>
</dbReference>